<proteinExistence type="predicted"/>
<protein>
    <submittedName>
        <fullName evidence="1">3533_t:CDS:1</fullName>
    </submittedName>
</protein>
<dbReference type="EMBL" id="CAJVPW010000348">
    <property type="protein sequence ID" value="CAG8451058.1"/>
    <property type="molecule type" value="Genomic_DNA"/>
</dbReference>
<accession>A0ACA9K452</accession>
<evidence type="ECO:0000313" key="2">
    <source>
        <dbReference type="Proteomes" id="UP000789366"/>
    </source>
</evidence>
<sequence>MFKKIRFEDIYFQTYYPLSTVAHLPNNEIIVDTENDTFENHVNDFFEYAVKKTRANFLSIPATSVASEQAFSCAGHIIDESRTLLDPNTIIALMCQRN</sequence>
<gene>
    <name evidence="1" type="ORF">SPELUC_LOCUS798</name>
</gene>
<name>A0ACA9K452_9GLOM</name>
<comment type="caution">
    <text evidence="1">The sequence shown here is derived from an EMBL/GenBank/DDBJ whole genome shotgun (WGS) entry which is preliminary data.</text>
</comment>
<dbReference type="Proteomes" id="UP000789366">
    <property type="component" value="Unassembled WGS sequence"/>
</dbReference>
<evidence type="ECO:0000313" key="1">
    <source>
        <dbReference type="EMBL" id="CAG8451058.1"/>
    </source>
</evidence>
<reference evidence="1" key="1">
    <citation type="submission" date="2021-06" db="EMBL/GenBank/DDBJ databases">
        <authorList>
            <person name="Kallberg Y."/>
            <person name="Tangrot J."/>
            <person name="Rosling A."/>
        </authorList>
    </citation>
    <scope>NUCLEOTIDE SEQUENCE</scope>
    <source>
        <strain evidence="1">28 12/20/2015</strain>
    </source>
</reference>
<keyword evidence="2" id="KW-1185">Reference proteome</keyword>
<organism evidence="1 2">
    <name type="scientific">Cetraspora pellucida</name>
    <dbReference type="NCBI Taxonomy" id="1433469"/>
    <lineage>
        <taxon>Eukaryota</taxon>
        <taxon>Fungi</taxon>
        <taxon>Fungi incertae sedis</taxon>
        <taxon>Mucoromycota</taxon>
        <taxon>Glomeromycotina</taxon>
        <taxon>Glomeromycetes</taxon>
        <taxon>Diversisporales</taxon>
        <taxon>Gigasporaceae</taxon>
        <taxon>Cetraspora</taxon>
    </lineage>
</organism>